<name>A0ABQ5KS72_9EUKA</name>
<accession>A0ABQ5KS72</accession>
<dbReference type="Proteomes" id="UP001057375">
    <property type="component" value="Unassembled WGS sequence"/>
</dbReference>
<proteinExistence type="predicted"/>
<evidence type="ECO:0000313" key="2">
    <source>
        <dbReference type="Proteomes" id="UP001057375"/>
    </source>
</evidence>
<gene>
    <name evidence="1" type="ORF">ADUPG1_002798</name>
</gene>
<reference evidence="1" key="1">
    <citation type="submission" date="2022-03" db="EMBL/GenBank/DDBJ databases">
        <title>Draft genome sequence of Aduncisulcus paluster, a free-living microaerophilic Fornicata.</title>
        <authorList>
            <person name="Yuyama I."/>
            <person name="Kume K."/>
            <person name="Tamura T."/>
            <person name="Inagaki Y."/>
            <person name="Hashimoto T."/>
        </authorList>
    </citation>
    <scope>NUCLEOTIDE SEQUENCE</scope>
    <source>
        <strain evidence="1">NY0171</strain>
    </source>
</reference>
<evidence type="ECO:0000313" key="1">
    <source>
        <dbReference type="EMBL" id="GKT34284.1"/>
    </source>
</evidence>
<sequence>STDLQSAPFGRSGTPPCIFKSASHFFLADPSSINCVSLVYALSFVSFQPRILRSFKSDL</sequence>
<protein>
    <submittedName>
        <fullName evidence="1">Uncharacterized protein</fullName>
    </submittedName>
</protein>
<dbReference type="EMBL" id="BQXS01003460">
    <property type="protein sequence ID" value="GKT34284.1"/>
    <property type="molecule type" value="Genomic_DNA"/>
</dbReference>
<feature type="non-terminal residue" evidence="1">
    <location>
        <position position="1"/>
    </location>
</feature>
<keyword evidence="2" id="KW-1185">Reference proteome</keyword>
<organism evidence="1 2">
    <name type="scientific">Aduncisulcus paluster</name>
    <dbReference type="NCBI Taxonomy" id="2918883"/>
    <lineage>
        <taxon>Eukaryota</taxon>
        <taxon>Metamonada</taxon>
        <taxon>Carpediemonas-like organisms</taxon>
        <taxon>Aduncisulcus</taxon>
    </lineage>
</organism>
<comment type="caution">
    <text evidence="1">The sequence shown here is derived from an EMBL/GenBank/DDBJ whole genome shotgun (WGS) entry which is preliminary data.</text>
</comment>